<evidence type="ECO:0000313" key="6">
    <source>
        <dbReference type="EMBL" id="OGD86577.1"/>
    </source>
</evidence>
<dbReference type="SUPFAM" id="SSF46785">
    <property type="entry name" value="Winged helix' DNA-binding domain"/>
    <property type="match status" value="1"/>
</dbReference>
<dbReference type="SMART" id="SM00100">
    <property type="entry name" value="cNMP"/>
    <property type="match status" value="1"/>
</dbReference>
<reference evidence="6 7" key="1">
    <citation type="journal article" date="2016" name="Nat. Commun.">
        <title>Thousands of microbial genomes shed light on interconnected biogeochemical processes in an aquifer system.</title>
        <authorList>
            <person name="Anantharaman K."/>
            <person name="Brown C.T."/>
            <person name="Hug L.A."/>
            <person name="Sharon I."/>
            <person name="Castelle C.J."/>
            <person name="Probst A.J."/>
            <person name="Thomas B.C."/>
            <person name="Singh A."/>
            <person name="Wilkins M.J."/>
            <person name="Karaoz U."/>
            <person name="Brodie E.L."/>
            <person name="Williams K.H."/>
            <person name="Hubbard S.S."/>
            <person name="Banfield J.F."/>
        </authorList>
    </citation>
    <scope>NUCLEOTIDE SEQUENCE [LARGE SCALE GENOMIC DNA]</scope>
</reference>
<dbReference type="InterPro" id="IPR050397">
    <property type="entry name" value="Env_Response_Regulators"/>
</dbReference>
<keyword evidence="3" id="KW-0804">Transcription</keyword>
<evidence type="ECO:0000259" key="4">
    <source>
        <dbReference type="PROSITE" id="PS50042"/>
    </source>
</evidence>
<dbReference type="SMART" id="SM00419">
    <property type="entry name" value="HTH_CRP"/>
    <property type="match status" value="1"/>
</dbReference>
<gene>
    <name evidence="6" type="ORF">A2870_02175</name>
</gene>
<dbReference type="PROSITE" id="PS51063">
    <property type="entry name" value="HTH_CRP_2"/>
    <property type="match status" value="1"/>
</dbReference>
<name>A0A1F5G403_9BACT</name>
<sequence length="219" mass="24968">MKKSGLHELDSIFSNLKPIHFKRGEIVIRAGDAPVGIFYLKSGYVKVYSVSRAGEQLTLIIFKPGDIFPVSWAINSAKSDYFVETMTPTVFWRTSAEEFLGQISDKPKVLLELNRRMMERFLGLMRRMEYMVFGNALNKVSSILLICAERFGDASKGKIIINVPLTHNEIANLVGMSRETVSIEMKKLEKKGLIGHQGRQIVINDERRLRKESQLDFIQ</sequence>
<dbReference type="InterPro" id="IPR000595">
    <property type="entry name" value="cNMP-bd_dom"/>
</dbReference>
<dbReference type="PANTHER" id="PTHR24567:SF26">
    <property type="entry name" value="REGULATORY PROTEIN YEIL"/>
    <property type="match status" value="1"/>
</dbReference>
<dbReference type="InterPro" id="IPR012318">
    <property type="entry name" value="HTH_CRP"/>
</dbReference>
<evidence type="ECO:0008006" key="8">
    <source>
        <dbReference type="Google" id="ProtNLM"/>
    </source>
</evidence>
<dbReference type="EMBL" id="MFAZ01000040">
    <property type="protein sequence ID" value="OGD86577.1"/>
    <property type="molecule type" value="Genomic_DNA"/>
</dbReference>
<dbReference type="InterPro" id="IPR014710">
    <property type="entry name" value="RmlC-like_jellyroll"/>
</dbReference>
<evidence type="ECO:0000259" key="5">
    <source>
        <dbReference type="PROSITE" id="PS51063"/>
    </source>
</evidence>
<dbReference type="Pfam" id="PF13545">
    <property type="entry name" value="HTH_Crp_2"/>
    <property type="match status" value="1"/>
</dbReference>
<dbReference type="PANTHER" id="PTHR24567">
    <property type="entry name" value="CRP FAMILY TRANSCRIPTIONAL REGULATORY PROTEIN"/>
    <property type="match status" value="1"/>
</dbReference>
<dbReference type="CDD" id="cd00092">
    <property type="entry name" value="HTH_CRP"/>
    <property type="match status" value="1"/>
</dbReference>
<dbReference type="Proteomes" id="UP000179102">
    <property type="component" value="Unassembled WGS sequence"/>
</dbReference>
<dbReference type="PRINTS" id="PR00034">
    <property type="entry name" value="HTHCRP"/>
</dbReference>
<dbReference type="InterPro" id="IPR018490">
    <property type="entry name" value="cNMP-bd_dom_sf"/>
</dbReference>
<feature type="domain" description="Cyclic nucleotide-binding" evidence="4">
    <location>
        <begin position="1"/>
        <end position="68"/>
    </location>
</feature>
<dbReference type="GO" id="GO:0003700">
    <property type="term" value="F:DNA-binding transcription factor activity"/>
    <property type="evidence" value="ECO:0007669"/>
    <property type="project" value="TreeGrafter"/>
</dbReference>
<dbReference type="CDD" id="cd00038">
    <property type="entry name" value="CAP_ED"/>
    <property type="match status" value="1"/>
</dbReference>
<dbReference type="SUPFAM" id="SSF51206">
    <property type="entry name" value="cAMP-binding domain-like"/>
    <property type="match status" value="1"/>
</dbReference>
<dbReference type="Pfam" id="PF00027">
    <property type="entry name" value="cNMP_binding"/>
    <property type="match status" value="1"/>
</dbReference>
<evidence type="ECO:0000256" key="2">
    <source>
        <dbReference type="ARBA" id="ARBA00023125"/>
    </source>
</evidence>
<keyword evidence="1" id="KW-0805">Transcription regulation</keyword>
<evidence type="ECO:0000256" key="1">
    <source>
        <dbReference type="ARBA" id="ARBA00023015"/>
    </source>
</evidence>
<dbReference type="PROSITE" id="PS50042">
    <property type="entry name" value="CNMP_BINDING_3"/>
    <property type="match status" value="1"/>
</dbReference>
<comment type="caution">
    <text evidence="6">The sequence shown here is derived from an EMBL/GenBank/DDBJ whole genome shotgun (WGS) entry which is preliminary data.</text>
</comment>
<proteinExistence type="predicted"/>
<dbReference type="InterPro" id="IPR036390">
    <property type="entry name" value="WH_DNA-bd_sf"/>
</dbReference>
<dbReference type="AlphaFoldDB" id="A0A1F5G403"/>
<evidence type="ECO:0000256" key="3">
    <source>
        <dbReference type="ARBA" id="ARBA00023163"/>
    </source>
</evidence>
<dbReference type="GO" id="GO:0003677">
    <property type="term" value="F:DNA binding"/>
    <property type="evidence" value="ECO:0007669"/>
    <property type="project" value="UniProtKB-KW"/>
</dbReference>
<keyword evidence="2" id="KW-0238">DNA-binding</keyword>
<feature type="domain" description="HTH crp-type" evidence="5">
    <location>
        <begin position="134"/>
        <end position="207"/>
    </location>
</feature>
<dbReference type="Gene3D" id="2.60.120.10">
    <property type="entry name" value="Jelly Rolls"/>
    <property type="match status" value="1"/>
</dbReference>
<dbReference type="STRING" id="1797711.A2870_02175"/>
<dbReference type="GO" id="GO:0005829">
    <property type="term" value="C:cytosol"/>
    <property type="evidence" value="ECO:0007669"/>
    <property type="project" value="TreeGrafter"/>
</dbReference>
<evidence type="ECO:0000313" key="7">
    <source>
        <dbReference type="Proteomes" id="UP000179102"/>
    </source>
</evidence>
<accession>A0A1F5G403</accession>
<organism evidence="6 7">
    <name type="scientific">Candidatus Curtissbacteria bacterium RIFCSPHIGHO2_01_FULL_41_11</name>
    <dbReference type="NCBI Taxonomy" id="1797711"/>
    <lineage>
        <taxon>Bacteria</taxon>
        <taxon>Candidatus Curtissiibacteriota</taxon>
    </lineage>
</organism>
<protein>
    <recommendedName>
        <fullName evidence="8">HTH crp-type domain-containing protein</fullName>
    </recommendedName>
</protein>